<reference evidence="1 2" key="1">
    <citation type="submission" date="2016-10" db="EMBL/GenBank/DDBJ databases">
        <authorList>
            <person name="de Groot N.N."/>
        </authorList>
    </citation>
    <scope>NUCLEOTIDE SEQUENCE [LARGE SCALE GENOMIC DNA]</scope>
    <source>
        <strain evidence="1 2">DSM 10317</strain>
    </source>
</reference>
<name>A0A1G5S189_PSEXY</name>
<organism evidence="1 2">
    <name type="scientific">Pseudobutyrivibrio xylanivorans</name>
    <dbReference type="NCBI Taxonomy" id="185007"/>
    <lineage>
        <taxon>Bacteria</taxon>
        <taxon>Bacillati</taxon>
        <taxon>Bacillota</taxon>
        <taxon>Clostridia</taxon>
        <taxon>Lachnospirales</taxon>
        <taxon>Lachnospiraceae</taxon>
        <taxon>Pseudobutyrivibrio</taxon>
    </lineage>
</organism>
<gene>
    <name evidence="1" type="ORF">SAMN02910350_02015</name>
</gene>
<evidence type="ECO:0000313" key="1">
    <source>
        <dbReference type="EMBL" id="SCZ79908.1"/>
    </source>
</evidence>
<accession>A0A1G5S189</accession>
<protein>
    <submittedName>
        <fullName evidence="1">Uncharacterized protein</fullName>
    </submittedName>
</protein>
<dbReference type="RefSeq" id="WP_028247758.1">
    <property type="nucleotide sequence ID" value="NZ_FMWK01000011.1"/>
</dbReference>
<sequence length="98" mass="11450">MDVVVSFLNEISFFGYEQEDLQEELDLLNASIKECEEHPENLKATTADDLRERFGLPKEEIYQHEMAKAQSFYKAGMDYTQYCKTVELEKIKDSLMAQ</sequence>
<evidence type="ECO:0000313" key="2">
    <source>
        <dbReference type="Proteomes" id="UP000199428"/>
    </source>
</evidence>
<dbReference type="EMBL" id="FMWK01000011">
    <property type="protein sequence ID" value="SCZ79908.1"/>
    <property type="molecule type" value="Genomic_DNA"/>
</dbReference>
<dbReference type="Proteomes" id="UP000199428">
    <property type="component" value="Unassembled WGS sequence"/>
</dbReference>
<dbReference type="AlphaFoldDB" id="A0A1G5S189"/>
<proteinExistence type="predicted"/>